<accession>A0A8X6I7J2</accession>
<keyword evidence="2" id="KW-1185">Reference proteome</keyword>
<organism evidence="1 2">
    <name type="scientific">Trichonephila inaurata madagascariensis</name>
    <dbReference type="NCBI Taxonomy" id="2747483"/>
    <lineage>
        <taxon>Eukaryota</taxon>
        <taxon>Metazoa</taxon>
        <taxon>Ecdysozoa</taxon>
        <taxon>Arthropoda</taxon>
        <taxon>Chelicerata</taxon>
        <taxon>Arachnida</taxon>
        <taxon>Araneae</taxon>
        <taxon>Araneomorphae</taxon>
        <taxon>Entelegynae</taxon>
        <taxon>Araneoidea</taxon>
        <taxon>Nephilidae</taxon>
        <taxon>Trichonephila</taxon>
        <taxon>Trichonephila inaurata</taxon>
    </lineage>
</organism>
<dbReference type="EMBL" id="BMAV01024585">
    <property type="protein sequence ID" value="GFS34344.1"/>
    <property type="molecule type" value="Genomic_DNA"/>
</dbReference>
<gene>
    <name evidence="1" type="ORF">TNIN_451491</name>
</gene>
<name>A0A8X6I7J2_9ARAC</name>
<protein>
    <submittedName>
        <fullName evidence="1">Uncharacterized protein</fullName>
    </submittedName>
</protein>
<comment type="caution">
    <text evidence="1">The sequence shown here is derived from an EMBL/GenBank/DDBJ whole genome shotgun (WGS) entry which is preliminary data.</text>
</comment>
<dbReference type="AlphaFoldDB" id="A0A8X6I7J2"/>
<sequence length="135" mass="15545">MIQSESAGDEKRRYVGRFCVFPLEDVPQHQGLVLVNLETNPVCPSETLHRKSIQKKHCLLLQYKNLQTLKVSSASVSYYFKSKVTEEFTKTHVEHGMDLGQMKITREKNGDIARKLKNKIPVEAILDEIRNSMKK</sequence>
<evidence type="ECO:0000313" key="2">
    <source>
        <dbReference type="Proteomes" id="UP000886998"/>
    </source>
</evidence>
<evidence type="ECO:0000313" key="1">
    <source>
        <dbReference type="EMBL" id="GFS34344.1"/>
    </source>
</evidence>
<reference evidence="1" key="1">
    <citation type="submission" date="2020-08" db="EMBL/GenBank/DDBJ databases">
        <title>Multicomponent nature underlies the extraordinary mechanical properties of spider dragline silk.</title>
        <authorList>
            <person name="Kono N."/>
            <person name="Nakamura H."/>
            <person name="Mori M."/>
            <person name="Yoshida Y."/>
            <person name="Ohtoshi R."/>
            <person name="Malay A.D."/>
            <person name="Moran D.A.P."/>
            <person name="Tomita M."/>
            <person name="Numata K."/>
            <person name="Arakawa K."/>
        </authorList>
    </citation>
    <scope>NUCLEOTIDE SEQUENCE</scope>
</reference>
<proteinExistence type="predicted"/>
<dbReference type="Proteomes" id="UP000886998">
    <property type="component" value="Unassembled WGS sequence"/>
</dbReference>